<gene>
    <name evidence="1" type="ORF">EWE74_07115</name>
</gene>
<reference evidence="1 2" key="1">
    <citation type="submission" date="2019-02" db="EMBL/GenBank/DDBJ databases">
        <authorList>
            <person name="Li Y."/>
        </authorList>
    </citation>
    <scope>NUCLEOTIDE SEQUENCE [LARGE SCALE GENOMIC DNA]</scope>
    <source>
        <strain evidence="1 2">30C10-4-7</strain>
    </source>
</reference>
<name>A0A4Q6Y039_9SPHI</name>
<evidence type="ECO:0000313" key="2">
    <source>
        <dbReference type="Proteomes" id="UP000292855"/>
    </source>
</evidence>
<accession>A0A4Q6Y039</accession>
<organism evidence="1 2">
    <name type="scientific">Sphingobacterium corticibacterium</name>
    <dbReference type="NCBI Taxonomy" id="2484746"/>
    <lineage>
        <taxon>Bacteria</taxon>
        <taxon>Pseudomonadati</taxon>
        <taxon>Bacteroidota</taxon>
        <taxon>Sphingobacteriia</taxon>
        <taxon>Sphingobacteriales</taxon>
        <taxon>Sphingobacteriaceae</taxon>
        <taxon>Sphingobacterium</taxon>
    </lineage>
</organism>
<dbReference type="AlphaFoldDB" id="A0A4Q6Y039"/>
<proteinExistence type="predicted"/>
<dbReference type="RefSeq" id="WP_130140784.1">
    <property type="nucleotide sequence ID" value="NZ_SGIT01000001.1"/>
</dbReference>
<dbReference type="OrthoDB" id="710178at2"/>
<keyword evidence="2" id="KW-1185">Reference proteome</keyword>
<sequence length="144" mass="16853">MKKDTIFANHFRKFNMTLFTKIIAIGILIITTAHTQDHKLYNRWKIITETRLFLNLDGTTHGRYKDVIDSVKSDNVFIQLSKDGNFKSLEGDGTFMVDRDSIHLKMNDGNSSFKFVLRDSCLYLYSDEMREDHIRRKVLQAVVM</sequence>
<evidence type="ECO:0000313" key="1">
    <source>
        <dbReference type="EMBL" id="RZF62559.1"/>
    </source>
</evidence>
<evidence type="ECO:0008006" key="3">
    <source>
        <dbReference type="Google" id="ProtNLM"/>
    </source>
</evidence>
<protein>
    <recommendedName>
        <fullName evidence="3">Lipocalin-like domain-containing protein</fullName>
    </recommendedName>
</protein>
<comment type="caution">
    <text evidence="1">The sequence shown here is derived from an EMBL/GenBank/DDBJ whole genome shotgun (WGS) entry which is preliminary data.</text>
</comment>
<dbReference type="Proteomes" id="UP000292855">
    <property type="component" value="Unassembled WGS sequence"/>
</dbReference>
<dbReference type="EMBL" id="SGIT01000001">
    <property type="protein sequence ID" value="RZF62559.1"/>
    <property type="molecule type" value="Genomic_DNA"/>
</dbReference>